<name>A0ABY4MES8_9ACTN</name>
<proteinExistence type="predicted"/>
<reference evidence="1" key="1">
    <citation type="submission" date="2021-10" db="EMBL/GenBank/DDBJ databases">
        <title>Streptomyces nigrumlapis sp.nov.,an antimicrobial producing actinobacterium isolated from Black Gobi rocks.</title>
        <authorList>
            <person name="Wen Y."/>
            <person name="Zhang W."/>
            <person name="Liu X.G."/>
        </authorList>
    </citation>
    <scope>NUCLEOTIDE SEQUENCE</scope>
    <source>
        <strain evidence="1">ST13-2-2</strain>
    </source>
</reference>
<accession>A0ABY4MES8</accession>
<evidence type="ECO:0000313" key="2">
    <source>
        <dbReference type="Proteomes" id="UP000830115"/>
    </source>
</evidence>
<dbReference type="EMBL" id="CP086322">
    <property type="protein sequence ID" value="UQA96207.1"/>
    <property type="molecule type" value="Genomic_DNA"/>
</dbReference>
<evidence type="ECO:0000313" key="1">
    <source>
        <dbReference type="EMBL" id="UQA96207.1"/>
    </source>
</evidence>
<dbReference type="Proteomes" id="UP000830115">
    <property type="component" value="Chromosome"/>
</dbReference>
<organism evidence="1 2">
    <name type="scientific">Streptomyces halobius</name>
    <dbReference type="NCBI Taxonomy" id="2879846"/>
    <lineage>
        <taxon>Bacteria</taxon>
        <taxon>Bacillati</taxon>
        <taxon>Actinomycetota</taxon>
        <taxon>Actinomycetes</taxon>
        <taxon>Kitasatosporales</taxon>
        <taxon>Streptomycetaceae</taxon>
        <taxon>Streptomyces</taxon>
    </lineage>
</organism>
<dbReference type="RefSeq" id="WP_248867110.1">
    <property type="nucleotide sequence ID" value="NZ_CP086322.1"/>
</dbReference>
<protein>
    <submittedName>
        <fullName evidence="1">Uncharacterized protein</fullName>
    </submittedName>
</protein>
<sequence length="69" mass="7336">MSAAFSRLSAPKRRSQRSRLPWWALALPVLSFAVLLVLISSPAEASAVRASQRLAPLLEFLAGMVGAGS</sequence>
<gene>
    <name evidence="1" type="ORF">K9S39_33880</name>
</gene>
<keyword evidence="2" id="KW-1185">Reference proteome</keyword>